<name>A0A2H3BH26_9AGAR</name>
<protein>
    <submittedName>
        <fullName evidence="1">Uncharacterized protein</fullName>
    </submittedName>
</protein>
<accession>A0A2H3BH26</accession>
<proteinExistence type="predicted"/>
<organism evidence="1 2">
    <name type="scientific">Armillaria solidipes</name>
    <dbReference type="NCBI Taxonomy" id="1076256"/>
    <lineage>
        <taxon>Eukaryota</taxon>
        <taxon>Fungi</taxon>
        <taxon>Dikarya</taxon>
        <taxon>Basidiomycota</taxon>
        <taxon>Agaricomycotina</taxon>
        <taxon>Agaricomycetes</taxon>
        <taxon>Agaricomycetidae</taxon>
        <taxon>Agaricales</taxon>
        <taxon>Marasmiineae</taxon>
        <taxon>Physalacriaceae</taxon>
        <taxon>Armillaria</taxon>
    </lineage>
</organism>
<keyword evidence="2" id="KW-1185">Reference proteome</keyword>
<dbReference type="AlphaFoldDB" id="A0A2H3BH26"/>
<evidence type="ECO:0000313" key="1">
    <source>
        <dbReference type="EMBL" id="PBK68990.1"/>
    </source>
</evidence>
<gene>
    <name evidence="1" type="ORF">ARMSODRAFT_171002</name>
</gene>
<reference evidence="2" key="1">
    <citation type="journal article" date="2017" name="Nat. Ecol. Evol.">
        <title>Genome expansion and lineage-specific genetic innovations in the forest pathogenic fungi Armillaria.</title>
        <authorList>
            <person name="Sipos G."/>
            <person name="Prasanna A.N."/>
            <person name="Walter M.C."/>
            <person name="O'Connor E."/>
            <person name="Balint B."/>
            <person name="Krizsan K."/>
            <person name="Kiss B."/>
            <person name="Hess J."/>
            <person name="Varga T."/>
            <person name="Slot J."/>
            <person name="Riley R."/>
            <person name="Boka B."/>
            <person name="Rigling D."/>
            <person name="Barry K."/>
            <person name="Lee J."/>
            <person name="Mihaltcheva S."/>
            <person name="LaButti K."/>
            <person name="Lipzen A."/>
            <person name="Waldron R."/>
            <person name="Moloney N.M."/>
            <person name="Sperisen C."/>
            <person name="Kredics L."/>
            <person name="Vagvoelgyi C."/>
            <person name="Patrignani A."/>
            <person name="Fitzpatrick D."/>
            <person name="Nagy I."/>
            <person name="Doyle S."/>
            <person name="Anderson J.B."/>
            <person name="Grigoriev I.V."/>
            <person name="Gueldener U."/>
            <person name="Muensterkoetter M."/>
            <person name="Nagy L.G."/>
        </authorList>
    </citation>
    <scope>NUCLEOTIDE SEQUENCE [LARGE SCALE GENOMIC DNA]</scope>
    <source>
        <strain evidence="2">28-4</strain>
    </source>
</reference>
<evidence type="ECO:0000313" key="2">
    <source>
        <dbReference type="Proteomes" id="UP000218334"/>
    </source>
</evidence>
<sequence>MRVFRRMVRYKKISTRRCDDDIGKGFRGFDLVGWIKSRLLVCQEFSELAWEDQKRAAAYHCRFCDQVRRLSRFAFKGGDNCSAGAAQCSFELSDETNKL</sequence>
<dbReference type="EMBL" id="KZ293430">
    <property type="protein sequence ID" value="PBK68990.1"/>
    <property type="molecule type" value="Genomic_DNA"/>
</dbReference>
<dbReference type="Proteomes" id="UP000218334">
    <property type="component" value="Unassembled WGS sequence"/>
</dbReference>